<dbReference type="Gene3D" id="1.20.120.520">
    <property type="entry name" value="nmb1532 protein domain like"/>
    <property type="match status" value="1"/>
</dbReference>
<evidence type="ECO:0000259" key="1">
    <source>
        <dbReference type="Pfam" id="PF01814"/>
    </source>
</evidence>
<reference evidence="2 3" key="1">
    <citation type="submission" date="2013-08" db="EMBL/GenBank/DDBJ databases">
        <authorList>
            <person name="Weinstock G."/>
            <person name="Sodergren E."/>
            <person name="Wylie T."/>
            <person name="Fulton L."/>
            <person name="Fulton R."/>
            <person name="Fronick C."/>
            <person name="O'Laughlin M."/>
            <person name="Godfrey J."/>
            <person name="Miner T."/>
            <person name="Herter B."/>
            <person name="Appelbaum E."/>
            <person name="Cordes M."/>
            <person name="Lek S."/>
            <person name="Wollam A."/>
            <person name="Pepin K.H."/>
            <person name="Palsikar V.B."/>
            <person name="Mitreva M."/>
            <person name="Wilson R.K."/>
        </authorList>
    </citation>
    <scope>NUCLEOTIDE SEQUENCE [LARGE SCALE GENOMIC DNA]</scope>
    <source>
        <strain evidence="2 3">ATCC 12856</strain>
    </source>
</reference>
<comment type="caution">
    <text evidence="2">The sequence shown here is derived from an EMBL/GenBank/DDBJ whole genome shotgun (WGS) entry which is preliminary data.</text>
</comment>
<dbReference type="Proteomes" id="UP000016511">
    <property type="component" value="Unassembled WGS sequence"/>
</dbReference>
<dbReference type="RefSeq" id="WP_021624510.1">
    <property type="nucleotide sequence ID" value="NZ_KE952904.1"/>
</dbReference>
<dbReference type="GO" id="GO:0005886">
    <property type="term" value="C:plasma membrane"/>
    <property type="evidence" value="ECO:0007669"/>
    <property type="project" value="TreeGrafter"/>
</dbReference>
<dbReference type="InterPro" id="IPR012312">
    <property type="entry name" value="Hemerythrin-like"/>
</dbReference>
<dbReference type="EMBL" id="AWSJ01000301">
    <property type="protein sequence ID" value="ERI06985.1"/>
    <property type="molecule type" value="Genomic_DNA"/>
</dbReference>
<gene>
    <name evidence="2" type="ORF">HMPREF0083_04939</name>
</gene>
<dbReference type="eggNOG" id="COG3945">
    <property type="taxonomic scope" value="Bacteria"/>
</dbReference>
<sequence length="219" mass="25610">MGFGDNKQSEPSQSEIEITPIEDLMREHGILKRLLLIYGDAEKRLCGYKPFQPSIVYPVILQSASIARQFIENYHQKLEEHYIFPRFIQEQIYVNLVCTLQEQHAAATKLTTLILQVANQGDPYMQGRQYMAHLLSLYKQMYEPHEAREDTVLFPAFQKLVTPREFEKLGEKFEEIEETMFGKDGFQTILRQVEQLEKALGIYELSQYTPHFTGKHLHP</sequence>
<feature type="domain" description="Hemerythrin-like" evidence="1">
    <location>
        <begin position="19"/>
        <end position="156"/>
    </location>
</feature>
<name>U1WWD4_ANEAE</name>
<accession>U1WWD4</accession>
<evidence type="ECO:0000313" key="2">
    <source>
        <dbReference type="EMBL" id="ERI06985.1"/>
    </source>
</evidence>
<organism evidence="2 3">
    <name type="scientific">Aneurinibacillus aneurinilyticus ATCC 12856</name>
    <dbReference type="NCBI Taxonomy" id="649747"/>
    <lineage>
        <taxon>Bacteria</taxon>
        <taxon>Bacillati</taxon>
        <taxon>Bacillota</taxon>
        <taxon>Bacilli</taxon>
        <taxon>Bacillales</taxon>
        <taxon>Paenibacillaceae</taxon>
        <taxon>Aneurinibacillus group</taxon>
        <taxon>Aneurinibacillus</taxon>
    </lineage>
</organism>
<dbReference type="PATRIC" id="fig|649747.3.peg.4445"/>
<proteinExistence type="predicted"/>
<dbReference type="AlphaFoldDB" id="U1WWD4"/>
<keyword evidence="3" id="KW-1185">Reference proteome</keyword>
<dbReference type="PANTHER" id="PTHR39966:SF1">
    <property type="entry name" value="HEMERYTHRIN-LIKE DOMAIN-CONTAINING PROTEIN"/>
    <property type="match status" value="1"/>
</dbReference>
<evidence type="ECO:0000313" key="3">
    <source>
        <dbReference type="Proteomes" id="UP000016511"/>
    </source>
</evidence>
<dbReference type="Pfam" id="PF01814">
    <property type="entry name" value="Hemerythrin"/>
    <property type="match status" value="1"/>
</dbReference>
<dbReference type="HOGENOM" id="CLU_094544_0_0_9"/>
<dbReference type="PANTHER" id="PTHR39966">
    <property type="entry name" value="BLL2471 PROTEIN-RELATED"/>
    <property type="match status" value="1"/>
</dbReference>
<dbReference type="GeneID" id="92841498"/>
<protein>
    <recommendedName>
        <fullName evidence="1">Hemerythrin-like domain-containing protein</fullName>
    </recommendedName>
</protein>